<gene>
    <name evidence="2" type="ORF">BXY82_2497</name>
</gene>
<comment type="caution">
    <text evidence="2">The sequence shown here is derived from an EMBL/GenBank/DDBJ whole genome shotgun (WGS) entry which is preliminary data.</text>
</comment>
<feature type="compositionally biased region" description="Basic and acidic residues" evidence="1">
    <location>
        <begin position="26"/>
        <end position="39"/>
    </location>
</feature>
<name>A0A4R7PZK2_9FLAO</name>
<protein>
    <submittedName>
        <fullName evidence="2">Uncharacterized protein</fullName>
    </submittedName>
</protein>
<feature type="compositionally biased region" description="Basic and acidic residues" evidence="1">
    <location>
        <begin position="1"/>
        <end position="17"/>
    </location>
</feature>
<evidence type="ECO:0000313" key="2">
    <source>
        <dbReference type="EMBL" id="TDU40448.1"/>
    </source>
</evidence>
<reference evidence="2 3" key="1">
    <citation type="submission" date="2019-03" db="EMBL/GenBank/DDBJ databases">
        <title>Genomic Encyclopedia of Archaeal and Bacterial Type Strains, Phase II (KMG-II): from individual species to whole genera.</title>
        <authorList>
            <person name="Goeker M."/>
        </authorList>
    </citation>
    <scope>NUCLEOTIDE SEQUENCE [LARGE SCALE GENOMIC DNA]</scope>
    <source>
        <strain evidence="2 3">DSM 28135</strain>
    </source>
</reference>
<feature type="region of interest" description="Disordered" evidence="1">
    <location>
        <begin position="1"/>
        <end position="45"/>
    </location>
</feature>
<evidence type="ECO:0000313" key="3">
    <source>
        <dbReference type="Proteomes" id="UP000294689"/>
    </source>
</evidence>
<sequence length="45" mass="5188">MSHTQKDQETDRKDSSTKHARGSKKVHSERDDSTEDGFKPNKTKK</sequence>
<dbReference type="Proteomes" id="UP000294689">
    <property type="component" value="Unassembled WGS sequence"/>
</dbReference>
<evidence type="ECO:0000256" key="1">
    <source>
        <dbReference type="SAM" id="MobiDB-lite"/>
    </source>
</evidence>
<dbReference type="RefSeq" id="WP_166643296.1">
    <property type="nucleotide sequence ID" value="NZ_SOBW01000008.1"/>
</dbReference>
<accession>A0A4R7PZK2</accession>
<dbReference type="AlphaFoldDB" id="A0A4R7PZK2"/>
<proteinExistence type="predicted"/>
<keyword evidence="3" id="KW-1185">Reference proteome</keyword>
<dbReference type="EMBL" id="SOBW01000008">
    <property type="protein sequence ID" value="TDU40448.1"/>
    <property type="molecule type" value="Genomic_DNA"/>
</dbReference>
<organism evidence="2 3">
    <name type="scientific">Gelidibacter sediminis</name>
    <dbReference type="NCBI Taxonomy" id="1608710"/>
    <lineage>
        <taxon>Bacteria</taxon>
        <taxon>Pseudomonadati</taxon>
        <taxon>Bacteroidota</taxon>
        <taxon>Flavobacteriia</taxon>
        <taxon>Flavobacteriales</taxon>
        <taxon>Flavobacteriaceae</taxon>
        <taxon>Gelidibacter</taxon>
    </lineage>
</organism>